<keyword evidence="4 8" id="KW-0223">Dioxygenase</keyword>
<dbReference type="InterPro" id="IPR007535">
    <property type="entry name" value="Catechol_dOase_N"/>
</dbReference>
<name>A0ABV5XP73_9NOCA</name>
<accession>A0ABV5XP73</accession>
<dbReference type="InterPro" id="IPR043029">
    <property type="entry name" value="1_2-CTD_multi_dom"/>
</dbReference>
<sequence length="276" mass="30855">MTATVGQGTFRDNRAATVVADVMQRIRDVILEHKLTYEEYSAAKQFVIDLGVAGEWPLFADVFFEQTVEQVDSESREGSPGAIEGPYFIEGAPRLELPYVMPMRDDEPGDVLYFSGRVTSPNGEPIANAQVELWHSDNLGTYSNIPYNDDRELPPAFNLRGRFSTDEEGRYEVRTIIPVPYEIPTSGPTGALLTTVGWHAFRPAHLHIITSAPGHTPLTSQLYFDEDPYIDSDVAGAVKPGLILKLDKHDSPEELQSKNLDTPYFTTSYEFRLPRS</sequence>
<evidence type="ECO:0000256" key="5">
    <source>
        <dbReference type="ARBA" id="ARBA00023002"/>
    </source>
</evidence>
<gene>
    <name evidence="8" type="ORF">ACFFQ6_31785</name>
</gene>
<keyword evidence="6" id="KW-0408">Iron</keyword>
<evidence type="ECO:0000313" key="9">
    <source>
        <dbReference type="Proteomes" id="UP001589587"/>
    </source>
</evidence>
<dbReference type="Gene3D" id="2.60.130.10">
    <property type="entry name" value="Aromatic compound dioxygenase"/>
    <property type="match status" value="1"/>
</dbReference>
<dbReference type="Pfam" id="PF04444">
    <property type="entry name" value="Dioxygenase_N"/>
    <property type="match status" value="1"/>
</dbReference>
<comment type="similarity">
    <text evidence="2">Belongs to the intradiol ring-cleavage dioxygenase family.</text>
</comment>
<dbReference type="Pfam" id="PF00775">
    <property type="entry name" value="Dioxygenase_C"/>
    <property type="match status" value="1"/>
</dbReference>
<dbReference type="PANTHER" id="PTHR33711:SF7">
    <property type="entry name" value="INTRADIOL RING-CLEAVAGE DIOXYGENASES DOMAIN-CONTAINING PROTEIN-RELATED"/>
    <property type="match status" value="1"/>
</dbReference>
<dbReference type="InterPro" id="IPR000627">
    <property type="entry name" value="Intradiol_dOase_C"/>
</dbReference>
<dbReference type="Proteomes" id="UP001589587">
    <property type="component" value="Unassembled WGS sequence"/>
</dbReference>
<evidence type="ECO:0000256" key="6">
    <source>
        <dbReference type="ARBA" id="ARBA00023004"/>
    </source>
</evidence>
<comment type="caution">
    <text evidence="8">The sequence shown here is derived from an EMBL/GenBank/DDBJ whole genome shotgun (WGS) entry which is preliminary data.</text>
</comment>
<dbReference type="EMBL" id="JBHMAS010000088">
    <property type="protein sequence ID" value="MFB9784287.1"/>
    <property type="molecule type" value="Genomic_DNA"/>
</dbReference>
<proteinExistence type="inferred from homology"/>
<keyword evidence="5" id="KW-0560">Oxidoreductase</keyword>
<dbReference type="GO" id="GO:0051213">
    <property type="term" value="F:dioxygenase activity"/>
    <property type="evidence" value="ECO:0007669"/>
    <property type="project" value="UniProtKB-KW"/>
</dbReference>
<reference evidence="8 9" key="1">
    <citation type="submission" date="2024-09" db="EMBL/GenBank/DDBJ databases">
        <authorList>
            <person name="Sun Q."/>
            <person name="Mori K."/>
        </authorList>
    </citation>
    <scope>NUCLEOTIDE SEQUENCE [LARGE SCALE GENOMIC DNA]</scope>
    <source>
        <strain evidence="8 9">JCM 11411</strain>
    </source>
</reference>
<dbReference type="Gene3D" id="6.10.10.40">
    <property type="entry name" value="Catechol 1,2-dioxygenase multimerisation domain-like"/>
    <property type="match status" value="1"/>
</dbReference>
<evidence type="ECO:0000259" key="7">
    <source>
        <dbReference type="PROSITE" id="PS00083"/>
    </source>
</evidence>
<evidence type="ECO:0000256" key="2">
    <source>
        <dbReference type="ARBA" id="ARBA00007825"/>
    </source>
</evidence>
<feature type="domain" description="Intradiol ring-cleavage dioxygenases" evidence="7">
    <location>
        <begin position="114"/>
        <end position="142"/>
    </location>
</feature>
<comment type="cofactor">
    <cofactor evidence="1">
        <name>Fe(3+)</name>
        <dbReference type="ChEBI" id="CHEBI:29034"/>
    </cofactor>
</comment>
<dbReference type="PROSITE" id="PS00083">
    <property type="entry name" value="INTRADIOL_DIOXYGENAS"/>
    <property type="match status" value="1"/>
</dbReference>
<dbReference type="InterPro" id="IPR050770">
    <property type="entry name" value="Intradiol_RC_Dioxygenase"/>
</dbReference>
<dbReference type="RefSeq" id="WP_378376749.1">
    <property type="nucleotide sequence ID" value="NZ_JBHMAS010000088.1"/>
</dbReference>
<evidence type="ECO:0000256" key="3">
    <source>
        <dbReference type="ARBA" id="ARBA00022723"/>
    </source>
</evidence>
<organism evidence="8 9">
    <name type="scientific">Rhodococcus baikonurensis</name>
    <dbReference type="NCBI Taxonomy" id="172041"/>
    <lineage>
        <taxon>Bacteria</taxon>
        <taxon>Bacillati</taxon>
        <taxon>Actinomycetota</taxon>
        <taxon>Actinomycetes</taxon>
        <taxon>Mycobacteriales</taxon>
        <taxon>Nocardiaceae</taxon>
        <taxon>Rhodococcus</taxon>
        <taxon>Rhodococcus erythropolis group</taxon>
    </lineage>
</organism>
<keyword evidence="9" id="KW-1185">Reference proteome</keyword>
<dbReference type="InterPro" id="IPR015889">
    <property type="entry name" value="Intradiol_dOase_core"/>
</dbReference>
<keyword evidence="3" id="KW-0479">Metal-binding</keyword>
<dbReference type="PANTHER" id="PTHR33711">
    <property type="entry name" value="DIOXYGENASE, PUTATIVE (AFU_ORTHOLOGUE AFUA_2G02910)-RELATED"/>
    <property type="match status" value="1"/>
</dbReference>
<protein>
    <submittedName>
        <fullName evidence="8">Dioxygenase</fullName>
    </submittedName>
</protein>
<dbReference type="SUPFAM" id="SSF49482">
    <property type="entry name" value="Aromatic compound dioxygenase"/>
    <property type="match status" value="1"/>
</dbReference>
<evidence type="ECO:0000256" key="1">
    <source>
        <dbReference type="ARBA" id="ARBA00001965"/>
    </source>
</evidence>
<evidence type="ECO:0000313" key="8">
    <source>
        <dbReference type="EMBL" id="MFB9784287.1"/>
    </source>
</evidence>
<evidence type="ECO:0000256" key="4">
    <source>
        <dbReference type="ARBA" id="ARBA00022964"/>
    </source>
</evidence>